<dbReference type="InterPro" id="IPR015943">
    <property type="entry name" value="WD40/YVTN_repeat-like_dom_sf"/>
</dbReference>
<evidence type="ECO:0000256" key="1">
    <source>
        <dbReference type="SAM" id="MobiDB-lite"/>
    </source>
</evidence>
<evidence type="ECO:0000313" key="3">
    <source>
        <dbReference type="Proteomes" id="UP000887023"/>
    </source>
</evidence>
<feature type="compositionally biased region" description="Pro residues" evidence="1">
    <location>
        <begin position="148"/>
        <end position="164"/>
    </location>
</feature>
<dbReference type="SUPFAM" id="SSF82171">
    <property type="entry name" value="DPP6 N-terminal domain-like"/>
    <property type="match status" value="1"/>
</dbReference>
<dbReference type="EMBL" id="CP079105">
    <property type="protein sequence ID" value="QXQ13160.1"/>
    <property type="molecule type" value="Genomic_DNA"/>
</dbReference>
<feature type="region of interest" description="Disordered" evidence="1">
    <location>
        <begin position="35"/>
        <end position="168"/>
    </location>
</feature>
<feature type="compositionally biased region" description="Low complexity" evidence="1">
    <location>
        <begin position="327"/>
        <end position="338"/>
    </location>
</feature>
<dbReference type="InterPro" id="IPR051200">
    <property type="entry name" value="Host-pathogen_enzymatic-act"/>
</dbReference>
<feature type="region of interest" description="Disordered" evidence="1">
    <location>
        <begin position="486"/>
        <end position="505"/>
    </location>
</feature>
<name>A0ABX8S9C2_9ACTN</name>
<dbReference type="PANTHER" id="PTHR47197:SF3">
    <property type="entry name" value="DIHYDRO-HEME D1 DEHYDROGENASE"/>
    <property type="match status" value="1"/>
</dbReference>
<sequence>MHASNSAARTSSVARTRLLAALLGVGVGVLTGQGIAAAGPGGRPVPTTDPATTTDRATTDPGPAAPAPAKSNPRSIGRTGAAGVGARSNAGPRDTTPSQTTGPDTPRTGSGTANPRRSTRPAPTSDEPEPEPARSPTTTQPKHAAAAPPRPEPPTPKQPGPEPTAPTRVHTTDVLDLDAVTGSVDLDAVTGSADLDAVTRSADLDAVTRSADLDAVTRSADLDAVTRSADLDAVTRSMETIADTAPPDDGKPPASPAANPWLLLWGVRRENDPGFPWLVEPTTPSADHTESTEPADTTEPADATGPASVARPAGVAEPAPKPERAARPSPHRSSNPSHVLTATPTRIDERTGAIGYHIAPADPDRAPATLIVAGTGRGTVTVDTAGDAVYTPDLPARYAAGDAAATAADLFDTFTATGTDRTGAPVGTVVTVPIAAANSIPIAGVSGDDATTVYYAPDGGRAYLVQPRGDGVHLLAVETATGRTDPVVVIPGTPPSTTPTGESAPDLWFSPDGAYAYLITSRQVEPNPAPPAAARYSAYLTDLTIVDTRTGTVTTTELGPGTTYQVIPAPEIGRLYVLGYTVSATDRRIDRVTVVDLAAGRAVDVIGLTDPASTGRGRPTGTRTPDGRYLYVAGDTGDSIDLTILDTRKPGIVRTTLPGRSFSFLSTRSGDAAGYLVSTAPESSTTNGYRTYLTAVDPADGTARQVVTAPGTAVDLAFTPDGDHGYLITKTSDDRSLDATTHLTRIDLARTDDVPTSTTTTVPGTPEPLLAAHDIARIYLTTHSYNRTTRESTTLLTAVDTTTGDTTTQVGPGTSAPVLTSDQTQMYVTASVTESGTPTSTTPTSTTLTRVDTRTGASSTLSRPGTRKALSIGPDGAHVVLTTITGADSPNASSTVTVVATADGAPVATVTVPGDAQQVAVDPAGRYVYLATEVTDPTGNRSTVLTRVATATGASSTVDVQAGQTMRVDFAPDTSSAYLTTWVIGTGPVITLVRLG</sequence>
<dbReference type="InterPro" id="IPR011044">
    <property type="entry name" value="Quino_amine_DH_bsu"/>
</dbReference>
<accession>A0ABX8S9C2</accession>
<dbReference type="Gene3D" id="2.130.10.10">
    <property type="entry name" value="YVTN repeat-like/Quinoprotein amine dehydrogenase"/>
    <property type="match status" value="2"/>
</dbReference>
<reference evidence="2" key="1">
    <citation type="submission" date="2021-07" db="EMBL/GenBank/DDBJ databases">
        <title>Candidatus Kaistella beijingensis sp. nov. isolated from a municipal wastewater treatment plant is involved in sludge foaming.</title>
        <authorList>
            <person name="Song Y."/>
            <person name="Liu S.-J."/>
        </authorList>
    </citation>
    <scope>NUCLEOTIDE SEQUENCE</scope>
    <source>
        <strain evidence="2">DSM 43998</strain>
    </source>
</reference>
<evidence type="ECO:0000313" key="2">
    <source>
        <dbReference type="EMBL" id="QXQ13160.1"/>
    </source>
</evidence>
<dbReference type="Proteomes" id="UP000887023">
    <property type="component" value="Chromosome"/>
</dbReference>
<proteinExistence type="predicted"/>
<keyword evidence="3" id="KW-1185">Reference proteome</keyword>
<dbReference type="SUPFAM" id="SSF50969">
    <property type="entry name" value="YVTN repeat-like/Quinoprotein amine dehydrogenase"/>
    <property type="match status" value="1"/>
</dbReference>
<feature type="compositionally biased region" description="Polar residues" evidence="1">
    <location>
        <begin position="95"/>
        <end position="116"/>
    </location>
</feature>
<feature type="region of interest" description="Disordered" evidence="1">
    <location>
        <begin position="274"/>
        <end position="348"/>
    </location>
</feature>
<dbReference type="RefSeq" id="WP_066471285.1">
    <property type="nucleotide sequence ID" value="NZ_CBCRUZ010000008.1"/>
</dbReference>
<feature type="compositionally biased region" description="Low complexity" evidence="1">
    <location>
        <begin position="46"/>
        <end position="62"/>
    </location>
</feature>
<gene>
    <name evidence="2" type="ORF">KV203_14905</name>
</gene>
<organism evidence="2 3">
    <name type="scientific">Skermania pinensis</name>
    <dbReference type="NCBI Taxonomy" id="39122"/>
    <lineage>
        <taxon>Bacteria</taxon>
        <taxon>Bacillati</taxon>
        <taxon>Actinomycetota</taxon>
        <taxon>Actinomycetes</taxon>
        <taxon>Mycobacteriales</taxon>
        <taxon>Gordoniaceae</taxon>
        <taxon>Skermania</taxon>
    </lineage>
</organism>
<dbReference type="PANTHER" id="PTHR47197">
    <property type="entry name" value="PROTEIN NIRF"/>
    <property type="match status" value="1"/>
</dbReference>
<protein>
    <submittedName>
        <fullName evidence="2">Uncharacterized protein</fullName>
    </submittedName>
</protein>